<dbReference type="InterPro" id="IPR014546">
    <property type="entry name" value="UCP028440_lipidA_biosyn"/>
</dbReference>
<dbReference type="EMBL" id="JAMOIM010000003">
    <property type="protein sequence ID" value="MCW6507559.1"/>
    <property type="molecule type" value="Genomic_DNA"/>
</dbReference>
<evidence type="ECO:0000313" key="4">
    <source>
        <dbReference type="Proteomes" id="UP001165667"/>
    </source>
</evidence>
<keyword evidence="1" id="KW-0812">Transmembrane</keyword>
<feature type="domain" description="Lipid A biosynthesis N-terminal" evidence="2">
    <location>
        <begin position="27"/>
        <end position="98"/>
    </location>
</feature>
<dbReference type="Gene3D" id="1.20.1280.290">
    <property type="match status" value="1"/>
</dbReference>
<dbReference type="SMART" id="SM01259">
    <property type="entry name" value="LAB_N"/>
    <property type="match status" value="1"/>
</dbReference>
<evidence type="ECO:0000313" key="3">
    <source>
        <dbReference type="EMBL" id="MCW6507559.1"/>
    </source>
</evidence>
<dbReference type="Pfam" id="PF07578">
    <property type="entry name" value="LAB_N"/>
    <property type="match status" value="1"/>
</dbReference>
<keyword evidence="1" id="KW-1133">Transmembrane helix</keyword>
<dbReference type="GO" id="GO:0009245">
    <property type="term" value="P:lipid A biosynthetic process"/>
    <property type="evidence" value="ECO:0007669"/>
    <property type="project" value="InterPro"/>
</dbReference>
<proteinExistence type="predicted"/>
<dbReference type="GO" id="GO:0016020">
    <property type="term" value="C:membrane"/>
    <property type="evidence" value="ECO:0007669"/>
    <property type="project" value="GOC"/>
</dbReference>
<keyword evidence="1" id="KW-0472">Membrane</keyword>
<dbReference type="InterPro" id="IPR011499">
    <property type="entry name" value="Lipid_A_biosynth_N"/>
</dbReference>
<feature type="transmembrane region" description="Helical" evidence="1">
    <location>
        <begin position="53"/>
        <end position="74"/>
    </location>
</feature>
<dbReference type="PIRSF" id="PIRSF028440">
    <property type="entry name" value="UCP_LAB_N"/>
    <property type="match status" value="1"/>
</dbReference>
<accession>A0AA41YS47</accession>
<gene>
    <name evidence="3" type="ORF">M8523_05930</name>
</gene>
<keyword evidence="4" id="KW-1185">Reference proteome</keyword>
<dbReference type="Proteomes" id="UP001165667">
    <property type="component" value="Unassembled WGS sequence"/>
</dbReference>
<dbReference type="GO" id="GO:0008915">
    <property type="term" value="F:lipid-A-disaccharide synthase activity"/>
    <property type="evidence" value="ECO:0007669"/>
    <property type="project" value="InterPro"/>
</dbReference>
<evidence type="ECO:0000256" key="1">
    <source>
        <dbReference type="SAM" id="Phobius"/>
    </source>
</evidence>
<sequence length="112" mass="12679">MLYDLTHELGQYLYDVFVQKFDVWFAFGLGAQLVFTGRFLVQWIESEREGRSVIPVAFWVLSLVGGLMTLVYGLARHDAIIILGQVLANLIYVRNLMLIGKATRKAAKSETP</sequence>
<reference evidence="3" key="1">
    <citation type="submission" date="2022-05" db="EMBL/GenBank/DDBJ databases">
        <authorList>
            <person name="Pankratov T."/>
        </authorList>
    </citation>
    <scope>NUCLEOTIDE SEQUENCE</scope>
    <source>
        <strain evidence="3">BP6-180914</strain>
    </source>
</reference>
<feature type="transmembrane region" description="Helical" evidence="1">
    <location>
        <begin position="80"/>
        <end position="99"/>
    </location>
</feature>
<name>A0AA41YS47_9HYPH</name>
<organism evidence="3 4">
    <name type="scientific">Lichenifustis flavocetrariae</name>
    <dbReference type="NCBI Taxonomy" id="2949735"/>
    <lineage>
        <taxon>Bacteria</taxon>
        <taxon>Pseudomonadati</taxon>
        <taxon>Pseudomonadota</taxon>
        <taxon>Alphaproteobacteria</taxon>
        <taxon>Hyphomicrobiales</taxon>
        <taxon>Lichenihabitantaceae</taxon>
        <taxon>Lichenifustis</taxon>
    </lineage>
</organism>
<dbReference type="RefSeq" id="WP_282583928.1">
    <property type="nucleotide sequence ID" value="NZ_JAMOIM010000003.1"/>
</dbReference>
<dbReference type="AlphaFoldDB" id="A0AA41YS47"/>
<comment type="caution">
    <text evidence="3">The sequence shown here is derived from an EMBL/GenBank/DDBJ whole genome shotgun (WGS) entry which is preliminary data.</text>
</comment>
<evidence type="ECO:0000259" key="2">
    <source>
        <dbReference type="SMART" id="SM01259"/>
    </source>
</evidence>
<protein>
    <submittedName>
        <fullName evidence="3">Lipid-A-disaccharide synthase N-terminal domain-containing protein</fullName>
    </submittedName>
</protein>
<feature type="transmembrane region" description="Helical" evidence="1">
    <location>
        <begin position="23"/>
        <end position="41"/>
    </location>
</feature>